<evidence type="ECO:0000256" key="1">
    <source>
        <dbReference type="SAM" id="MobiDB-lite"/>
    </source>
</evidence>
<evidence type="ECO:0000313" key="4">
    <source>
        <dbReference type="Proteomes" id="UP001209878"/>
    </source>
</evidence>
<comment type="caution">
    <text evidence="3">The sequence shown here is derived from an EMBL/GenBank/DDBJ whole genome shotgun (WGS) entry which is preliminary data.</text>
</comment>
<dbReference type="EMBL" id="JAODUO010000485">
    <property type="protein sequence ID" value="KAK2179533.1"/>
    <property type="molecule type" value="Genomic_DNA"/>
</dbReference>
<keyword evidence="2" id="KW-1133">Transmembrane helix</keyword>
<organism evidence="3 4">
    <name type="scientific">Ridgeia piscesae</name>
    <name type="common">Tubeworm</name>
    <dbReference type="NCBI Taxonomy" id="27915"/>
    <lineage>
        <taxon>Eukaryota</taxon>
        <taxon>Metazoa</taxon>
        <taxon>Spiralia</taxon>
        <taxon>Lophotrochozoa</taxon>
        <taxon>Annelida</taxon>
        <taxon>Polychaeta</taxon>
        <taxon>Sedentaria</taxon>
        <taxon>Canalipalpata</taxon>
        <taxon>Sabellida</taxon>
        <taxon>Siboglinidae</taxon>
        <taxon>Ridgeia</taxon>
    </lineage>
</organism>
<feature type="compositionally biased region" description="Polar residues" evidence="1">
    <location>
        <begin position="329"/>
        <end position="349"/>
    </location>
</feature>
<evidence type="ECO:0000313" key="3">
    <source>
        <dbReference type="EMBL" id="KAK2179533.1"/>
    </source>
</evidence>
<dbReference type="Proteomes" id="UP001209878">
    <property type="component" value="Unassembled WGS sequence"/>
</dbReference>
<feature type="compositionally biased region" description="Polar residues" evidence="1">
    <location>
        <begin position="832"/>
        <end position="844"/>
    </location>
</feature>
<feature type="transmembrane region" description="Helical" evidence="2">
    <location>
        <begin position="545"/>
        <end position="567"/>
    </location>
</feature>
<evidence type="ECO:0000256" key="2">
    <source>
        <dbReference type="SAM" id="Phobius"/>
    </source>
</evidence>
<feature type="transmembrane region" description="Helical" evidence="2">
    <location>
        <begin position="605"/>
        <end position="627"/>
    </location>
</feature>
<proteinExistence type="predicted"/>
<feature type="compositionally biased region" description="Low complexity" evidence="1">
    <location>
        <begin position="303"/>
        <end position="313"/>
    </location>
</feature>
<accession>A0AAD9KZA4</accession>
<keyword evidence="2" id="KW-0812">Transmembrane</keyword>
<feature type="region of interest" description="Disordered" evidence="1">
    <location>
        <begin position="250"/>
        <end position="362"/>
    </location>
</feature>
<feature type="transmembrane region" description="Helical" evidence="2">
    <location>
        <begin position="518"/>
        <end position="539"/>
    </location>
</feature>
<feature type="region of interest" description="Disordered" evidence="1">
    <location>
        <begin position="810"/>
        <end position="844"/>
    </location>
</feature>
<keyword evidence="4" id="KW-1185">Reference proteome</keyword>
<feature type="transmembrane region" description="Helical" evidence="2">
    <location>
        <begin position="481"/>
        <end position="506"/>
    </location>
</feature>
<reference evidence="3" key="1">
    <citation type="journal article" date="2023" name="Mol. Biol. Evol.">
        <title>Third-Generation Sequencing Reveals the Adaptive Role of the Epigenome in Three Deep-Sea Polychaetes.</title>
        <authorList>
            <person name="Perez M."/>
            <person name="Aroh O."/>
            <person name="Sun Y."/>
            <person name="Lan Y."/>
            <person name="Juniper S.K."/>
            <person name="Young C.R."/>
            <person name="Angers B."/>
            <person name="Qian P.Y."/>
        </authorList>
    </citation>
    <scope>NUCLEOTIDE SEQUENCE</scope>
    <source>
        <strain evidence="3">R07B-5</strain>
    </source>
</reference>
<keyword evidence="2" id="KW-0472">Membrane</keyword>
<feature type="transmembrane region" description="Helical" evidence="2">
    <location>
        <begin position="574"/>
        <end position="599"/>
    </location>
</feature>
<dbReference type="AlphaFoldDB" id="A0AAD9KZA4"/>
<name>A0AAD9KZA4_RIDPI</name>
<sequence>MTAEVTAQQPPLTDGPHPGYALVLLPLDANDPGRKAVCKTAGTKLYYSKHYISDYIIKRSKKKKRKQKKAARLVNTLIKILHDVLGELGSNRAAPDHVKALARYTKDALDQGATGQNKTALAQRYVETASQVSDTGLDATGSQHSSMSGVTMFVQEAIDKVVHELESDMDHGRGTYGQKAFADKAALVADNVVHSALEEIGMRLSTEDERQTKTSRRSQLEVALADAASLIAHILADTIEKFMLKEDDMKPAPAVQTKTSIGEEPTKPTTDDQPTAELDQAATPTAVESPPPDVGFKAGSATSVVSPEVVSKPDSPESPSPDMGYQAASAKSSQPDTDQQADSAKSSQPDTDHQAASEPSMESEIAMNVVKSTLQSAAGDVSSEVNSEPPNLAAGKSDHTFKPIELFFGDLPMPISSEVAGQSLSIISIKRDSDLAKGSDKPAMRNSFRMVRGVVVTVIRGVVVTVLRGVVVTVVRGVVVIVVRGVVVTVLRGVVVTILRGVVVTVVRGVVVTVLRCVVVRIVRGVVVTVVHGVVVTVVRGVVVTVLHGVVVTVVRGVVVTVLRCVVVRIVRGVMVTVVHGVVVTVVRGVVVTVLHGVVVTVVRGVVVTVVHGVVVTVVRGVVVTVLHGVVVTVEVLPEVDEEDDNHSLSSSGDTELVTSIISTDIDFRSKSPTTIRTTPSDLVPFGVFSPTWAADRPVGDPQVSHHSIRVPIISTRRVVHDEEPAPTLTDPPAEPRTRAVEVTTETTGGEQAVVTMRNVGVQQESAMTSDISVGTSRFISSSSSYMCELRNVETQTCLPSVAWEERVSATTSTTPLFPEEESQTELRDAETQTSWEHQLSATTSTTPLFAQAVGGALTDAGVHGAGRSPD</sequence>
<gene>
    <name evidence="3" type="ORF">NP493_486g02024</name>
</gene>
<protein>
    <submittedName>
        <fullName evidence="3">Uncharacterized protein</fullName>
    </submittedName>
</protein>
<feature type="transmembrane region" description="Helical" evidence="2">
    <location>
        <begin position="454"/>
        <end position="475"/>
    </location>
</feature>